<dbReference type="Gene3D" id="3.30.70.330">
    <property type="match status" value="1"/>
</dbReference>
<dbReference type="SUPFAM" id="SSF54928">
    <property type="entry name" value="RNA-binding domain, RBD"/>
    <property type="match status" value="1"/>
</dbReference>
<dbReference type="InterPro" id="IPR035979">
    <property type="entry name" value="RBD_domain_sf"/>
</dbReference>
<dbReference type="GeneID" id="59809432"/>
<dbReference type="RefSeq" id="WP_022333785.1">
    <property type="nucleotide sequence ID" value="NZ_DAWDUM010000014.1"/>
</dbReference>
<evidence type="ECO:0000256" key="1">
    <source>
        <dbReference type="ARBA" id="ARBA00022884"/>
    </source>
</evidence>
<keyword evidence="1" id="KW-0694">RNA-binding</keyword>
<evidence type="ECO:0000259" key="3">
    <source>
        <dbReference type="PROSITE" id="PS50102"/>
    </source>
</evidence>
<dbReference type="Proteomes" id="UP000323119">
    <property type="component" value="Unassembled WGS sequence"/>
</dbReference>
<feature type="domain" description="RRM" evidence="3">
    <location>
        <begin position="1"/>
        <end position="79"/>
    </location>
</feature>
<evidence type="ECO:0000313" key="5">
    <source>
        <dbReference type="EMBL" id="MCQ5081874.1"/>
    </source>
</evidence>
<feature type="region of interest" description="Disordered" evidence="2">
    <location>
        <begin position="78"/>
        <end position="106"/>
    </location>
</feature>
<comment type="caution">
    <text evidence="4">The sequence shown here is derived from an EMBL/GenBank/DDBJ whole genome shotgun (WGS) entry which is preliminary data.</text>
</comment>
<dbReference type="InterPro" id="IPR052462">
    <property type="entry name" value="SLIRP/GR-RBP-like"/>
</dbReference>
<name>A0A9P3ZHS3_9BACT</name>
<evidence type="ECO:0000313" key="4">
    <source>
        <dbReference type="EMBL" id="KAA2560303.1"/>
    </source>
</evidence>
<dbReference type="InterPro" id="IPR000504">
    <property type="entry name" value="RRM_dom"/>
</dbReference>
<dbReference type="GO" id="GO:0003723">
    <property type="term" value="F:RNA binding"/>
    <property type="evidence" value="ECO:0007669"/>
    <property type="project" value="UniProtKB-KW"/>
</dbReference>
<reference evidence="5" key="2">
    <citation type="submission" date="2022-06" db="EMBL/GenBank/DDBJ databases">
        <title>Isolation of gut microbiota from human fecal samples.</title>
        <authorList>
            <person name="Pamer E.G."/>
            <person name="Barat B."/>
            <person name="Waligurski E."/>
            <person name="Medina S."/>
            <person name="Paddock L."/>
            <person name="Mostad J."/>
        </authorList>
    </citation>
    <scope>NUCLEOTIDE SEQUENCE</scope>
    <source>
        <strain evidence="5">DFI.6.22</strain>
    </source>
</reference>
<dbReference type="InterPro" id="IPR048289">
    <property type="entry name" value="RRM2_NsCP33-like"/>
</dbReference>
<gene>
    <name evidence="4" type="ORF">F2S36_09200</name>
    <name evidence="5" type="ORF">NE651_03095</name>
</gene>
<feature type="compositionally biased region" description="Gly residues" evidence="2">
    <location>
        <begin position="86"/>
        <end position="106"/>
    </location>
</feature>
<reference evidence="4 6" key="1">
    <citation type="journal article" date="2019" name="Nat. Med.">
        <title>A library of human gut bacterial isolates paired with longitudinal multiomics data enables mechanistic microbiome research.</title>
        <authorList>
            <person name="Poyet M."/>
            <person name="Groussin M."/>
            <person name="Gibbons S.M."/>
            <person name="Avila-Pacheco J."/>
            <person name="Jiang X."/>
            <person name="Kearney S.M."/>
            <person name="Perrotta A.R."/>
            <person name="Berdy B."/>
            <person name="Zhao S."/>
            <person name="Lieberman T.D."/>
            <person name="Swanson P.K."/>
            <person name="Smith M."/>
            <person name="Roesemann S."/>
            <person name="Alexander J.E."/>
            <person name="Rich S.A."/>
            <person name="Livny J."/>
            <person name="Vlamakis H."/>
            <person name="Clish C."/>
            <person name="Bullock K."/>
            <person name="Deik A."/>
            <person name="Scott J."/>
            <person name="Pierce K.A."/>
            <person name="Xavier R.J."/>
            <person name="Alm E.J."/>
        </authorList>
    </citation>
    <scope>NUCLEOTIDE SEQUENCE [LARGE SCALE GENOMIC DNA]</scope>
    <source>
        <strain evidence="4 6">BIOML-A204</strain>
    </source>
</reference>
<dbReference type="Proteomes" id="UP001205035">
    <property type="component" value="Unassembled WGS sequence"/>
</dbReference>
<accession>A0A9P3ZHS3</accession>
<evidence type="ECO:0000313" key="6">
    <source>
        <dbReference type="Proteomes" id="UP000323119"/>
    </source>
</evidence>
<dbReference type="PROSITE" id="PS50102">
    <property type="entry name" value="RRM"/>
    <property type="match status" value="1"/>
</dbReference>
<organism evidence="4 6">
    <name type="scientific">Alistipes onderdonkii</name>
    <dbReference type="NCBI Taxonomy" id="328813"/>
    <lineage>
        <taxon>Bacteria</taxon>
        <taxon>Pseudomonadati</taxon>
        <taxon>Bacteroidota</taxon>
        <taxon>Bacteroidia</taxon>
        <taxon>Bacteroidales</taxon>
        <taxon>Rikenellaceae</taxon>
        <taxon>Alistipes</taxon>
    </lineage>
</organism>
<dbReference type="AlphaFoldDB" id="A0A9P3ZHS3"/>
<protein>
    <submittedName>
        <fullName evidence="4">RNA-binding protein</fullName>
    </submittedName>
</protein>
<dbReference type="SMART" id="SM00360">
    <property type="entry name" value="RRM"/>
    <property type="match status" value="1"/>
</dbReference>
<dbReference type="PANTHER" id="PTHR48027">
    <property type="entry name" value="HETEROGENEOUS NUCLEAR RIBONUCLEOPROTEIN 87F-RELATED"/>
    <property type="match status" value="1"/>
</dbReference>
<dbReference type="EMBL" id="JANGBQ010000003">
    <property type="protein sequence ID" value="MCQ5081874.1"/>
    <property type="molecule type" value="Genomic_DNA"/>
</dbReference>
<evidence type="ECO:0000256" key="2">
    <source>
        <dbReference type="SAM" id="MobiDB-lite"/>
    </source>
</evidence>
<sequence length="106" mass="11216">MNIYVSHLSWGTKSDSLQNLFSQYGEVSSANVITDRETGRSRGFGFVEMPNETEGQAAIDALDGTDFEGKTIGVNVAKPKADRPAGGYGGGNRGGGYGGGYGNRRY</sequence>
<dbReference type="EMBL" id="VVUY01000007">
    <property type="protein sequence ID" value="KAA2560303.1"/>
    <property type="molecule type" value="Genomic_DNA"/>
</dbReference>
<proteinExistence type="predicted"/>
<dbReference type="CDD" id="cd21608">
    <property type="entry name" value="RRM2_NsCP33_like"/>
    <property type="match status" value="1"/>
</dbReference>
<dbReference type="InterPro" id="IPR012677">
    <property type="entry name" value="Nucleotide-bd_a/b_plait_sf"/>
</dbReference>
<dbReference type="Pfam" id="PF00076">
    <property type="entry name" value="RRM_1"/>
    <property type="match status" value="1"/>
</dbReference>